<dbReference type="Proteomes" id="UP000214646">
    <property type="component" value="Unassembled WGS sequence"/>
</dbReference>
<evidence type="ECO:0000313" key="3">
    <source>
        <dbReference type="Proteomes" id="UP000214646"/>
    </source>
</evidence>
<accession>A0A225D5L3</accession>
<evidence type="ECO:0000313" key="2">
    <source>
        <dbReference type="EMBL" id="OWK36998.1"/>
    </source>
</evidence>
<organism evidence="1 3">
    <name type="scientific">Fimbriiglobus ruber</name>
    <dbReference type="NCBI Taxonomy" id="1908690"/>
    <lineage>
        <taxon>Bacteria</taxon>
        <taxon>Pseudomonadati</taxon>
        <taxon>Planctomycetota</taxon>
        <taxon>Planctomycetia</taxon>
        <taxon>Gemmatales</taxon>
        <taxon>Gemmataceae</taxon>
        <taxon>Fimbriiglobus</taxon>
    </lineage>
</organism>
<dbReference type="EMBL" id="NIDE01000015">
    <property type="protein sequence ID" value="OWK36998.1"/>
    <property type="molecule type" value="Genomic_DNA"/>
</dbReference>
<reference evidence="1" key="2">
    <citation type="journal article" date="2018" name="Appl. Environ. Microbiol.">
        <title>Genome Analysis of Fimbriiglobus ruber SP5(T), a Planctomycete with Confirmed Chitinolytic Capability.</title>
        <authorList>
            <person name="Ravin N.V."/>
            <person name="Rakitin A.L."/>
            <person name="Ivanova A.A."/>
            <person name="Beletsky A.V."/>
            <person name="Kulichevskaya I.S."/>
            <person name="Mardanov A.V."/>
            <person name="Dedysh S.N."/>
        </authorList>
    </citation>
    <scope>NUCLEOTIDE SEQUENCE</scope>
    <source>
        <strain evidence="1">SP5</strain>
    </source>
</reference>
<dbReference type="EMBL" id="NIDE01000016">
    <property type="protein sequence ID" value="OWK36881.1"/>
    <property type="molecule type" value="Genomic_DNA"/>
</dbReference>
<proteinExistence type="predicted"/>
<evidence type="ECO:0000313" key="1">
    <source>
        <dbReference type="EMBL" id="OWK36881.1"/>
    </source>
</evidence>
<keyword evidence="3" id="KW-1185">Reference proteome</keyword>
<comment type="caution">
    <text evidence="1">The sequence shown here is derived from an EMBL/GenBank/DDBJ whole genome shotgun (WGS) entry which is preliminary data.</text>
</comment>
<sequence>MVTAYVSLHTGRPDSQLDQEVSYEGYSRLPVEFSDDFGNVKLDVFFPAVQKDSGQILTDIAIGAHERGQGEIFLRVSTLPMLLNAAPPEHRSEQFWIDNGIPAQNAAEFVQTHGSFCPHVVICNTDPVVLPPDLHPIASTARKLFDAGMLDAAVLPPKLYEAINDELQRAGVPVIPVTRTATATMTESISKMKSLRAYGVE</sequence>
<protein>
    <submittedName>
        <fullName evidence="1">Uncharacterized protein</fullName>
    </submittedName>
</protein>
<name>A0A225D5L3_9BACT</name>
<reference evidence="3" key="1">
    <citation type="submission" date="2017-06" db="EMBL/GenBank/DDBJ databases">
        <title>Genome analysis of Fimbriiglobus ruber SP5, the first member of the order Planctomycetales with confirmed chitinolytic capability.</title>
        <authorList>
            <person name="Ravin N.V."/>
            <person name="Rakitin A.L."/>
            <person name="Ivanova A.A."/>
            <person name="Beletsky A.V."/>
            <person name="Kulichevskaya I.S."/>
            <person name="Mardanov A.V."/>
            <person name="Dedysh S.N."/>
        </authorList>
    </citation>
    <scope>NUCLEOTIDE SEQUENCE [LARGE SCALE GENOMIC DNA]</scope>
    <source>
        <strain evidence="3">SP5</strain>
    </source>
</reference>
<gene>
    <name evidence="2" type="ORF">FRUB_07920</name>
    <name evidence="1" type="ORF">FRUB_07933</name>
</gene>
<dbReference type="RefSeq" id="WP_088258579.1">
    <property type="nucleotide sequence ID" value="NZ_NIDE01000015.1"/>
</dbReference>
<dbReference type="AlphaFoldDB" id="A0A225D5L3"/>